<organism evidence="3 4">
    <name type="scientific">Iodobacter ciconiae</name>
    <dbReference type="NCBI Taxonomy" id="2496266"/>
    <lineage>
        <taxon>Bacteria</taxon>
        <taxon>Pseudomonadati</taxon>
        <taxon>Pseudomonadota</taxon>
        <taxon>Betaproteobacteria</taxon>
        <taxon>Neisseriales</taxon>
        <taxon>Chitinibacteraceae</taxon>
        <taxon>Iodobacter</taxon>
    </lineage>
</organism>
<dbReference type="EMBL" id="CP034433">
    <property type="protein sequence ID" value="AZN36054.1"/>
    <property type="molecule type" value="Genomic_DNA"/>
</dbReference>
<proteinExistence type="predicted"/>
<evidence type="ECO:0000256" key="2">
    <source>
        <dbReference type="SAM" id="Phobius"/>
    </source>
</evidence>
<reference evidence="3 4" key="1">
    <citation type="submission" date="2018-12" db="EMBL/GenBank/DDBJ databases">
        <title>Complete genome sequence of Iodobacter sp. H11R3.</title>
        <authorList>
            <person name="Bae J.-W."/>
        </authorList>
    </citation>
    <scope>NUCLEOTIDE SEQUENCE [LARGE SCALE GENOMIC DNA]</scope>
    <source>
        <strain evidence="3 4">H11R3</strain>
    </source>
</reference>
<keyword evidence="2" id="KW-0812">Transmembrane</keyword>
<keyword evidence="2" id="KW-1133">Transmembrane helix</keyword>
<accession>A0A3S8ZRG1</accession>
<dbReference type="PANTHER" id="PTHR34351:SF1">
    <property type="entry name" value="SLR1927 PROTEIN"/>
    <property type="match status" value="1"/>
</dbReference>
<dbReference type="PANTHER" id="PTHR34351">
    <property type="entry name" value="SLR1927 PROTEIN-RELATED"/>
    <property type="match status" value="1"/>
</dbReference>
<feature type="transmembrane region" description="Helical" evidence="2">
    <location>
        <begin position="35"/>
        <end position="58"/>
    </location>
</feature>
<dbReference type="AlphaFoldDB" id="A0A3S8ZRG1"/>
<evidence type="ECO:0000313" key="4">
    <source>
        <dbReference type="Proteomes" id="UP000282438"/>
    </source>
</evidence>
<dbReference type="KEGG" id="iod:EJO50_05905"/>
<keyword evidence="4" id="KW-1185">Reference proteome</keyword>
<evidence type="ECO:0000313" key="3">
    <source>
        <dbReference type="EMBL" id="AZN36054.1"/>
    </source>
</evidence>
<keyword evidence="2" id="KW-0472">Membrane</keyword>
<dbReference type="Proteomes" id="UP000282438">
    <property type="component" value="Chromosome"/>
</dbReference>
<name>A0A3S8ZRG1_9NEIS</name>
<evidence type="ECO:0000256" key="1">
    <source>
        <dbReference type="SAM" id="MobiDB-lite"/>
    </source>
</evidence>
<dbReference type="OrthoDB" id="5298497at2"/>
<sequence>MLNQLKQSRQRWLHRWFNKRHPAQRSAVVLRYDRIYILPSGFGYAFCFTALLILIGAINYQLSLAYLFAFTLLGLGHAVLFRTFRNLLKLRLQLFDAPAVFAGEVAAFPLHIRHSSTLSRHALAFNFLHQTSVSLNIIEHEAKLAIPLLSQKRGWLNAPALHLSSDYPVGWCHAWSYLNSPVRCIVWPRPENDPPPWQTENNQENNTGRGEEDFAGLRPYQAGDSLRRIAWKQAAHSESLPVKFFNSQAAAPQVFSWDQLSQLETEARLSRLTAWILAAQQIGTPYGLSLPGLQIAPALGEPHQISCLNALALFDNDAQQTPTGKWQ</sequence>
<feature type="compositionally biased region" description="Polar residues" evidence="1">
    <location>
        <begin position="198"/>
        <end position="208"/>
    </location>
</feature>
<feature type="region of interest" description="Disordered" evidence="1">
    <location>
        <begin position="191"/>
        <end position="215"/>
    </location>
</feature>
<gene>
    <name evidence="3" type="ORF">EJO50_05905</name>
</gene>
<protein>
    <submittedName>
        <fullName evidence="3">DUF58 domain-containing protein</fullName>
    </submittedName>
</protein>
<dbReference type="RefSeq" id="WP_125972366.1">
    <property type="nucleotide sequence ID" value="NZ_CP034433.1"/>
</dbReference>
<feature type="transmembrane region" description="Helical" evidence="2">
    <location>
        <begin position="64"/>
        <end position="84"/>
    </location>
</feature>